<dbReference type="RefSeq" id="WP_067663834.1">
    <property type="nucleotide sequence ID" value="NZ_FQXG01000007.1"/>
</dbReference>
<dbReference type="InterPro" id="IPR029052">
    <property type="entry name" value="Metallo-depent_PP-like"/>
</dbReference>
<keyword evidence="6 7" id="KW-0269">Exonuclease</keyword>
<dbReference type="Pfam" id="PF12320">
    <property type="entry name" value="SbcD_C"/>
    <property type="match status" value="1"/>
</dbReference>
<comment type="similarity">
    <text evidence="1 7">Belongs to the SbcD family.</text>
</comment>
<evidence type="ECO:0000259" key="8">
    <source>
        <dbReference type="Pfam" id="PF00149"/>
    </source>
</evidence>
<keyword evidence="7" id="KW-0255">Endonuclease</keyword>
<evidence type="ECO:0000313" key="10">
    <source>
        <dbReference type="EMBL" id="SHI09630.1"/>
    </source>
</evidence>
<dbReference type="NCBIfam" id="NF008206">
    <property type="entry name" value="PRK10966.1"/>
    <property type="match status" value="1"/>
</dbReference>
<keyword evidence="7" id="KW-0235">DNA replication</keyword>
<evidence type="ECO:0000256" key="6">
    <source>
        <dbReference type="ARBA" id="ARBA00022839"/>
    </source>
</evidence>
<keyword evidence="11" id="KW-1185">Reference proteome</keyword>
<dbReference type="Proteomes" id="UP000184268">
    <property type="component" value="Unassembled WGS sequence"/>
</dbReference>
<dbReference type="Pfam" id="PF00149">
    <property type="entry name" value="Metallophos"/>
    <property type="match status" value="1"/>
</dbReference>
<name>A0A1M5YC28_9GAMM</name>
<dbReference type="GO" id="GO:0006310">
    <property type="term" value="P:DNA recombination"/>
    <property type="evidence" value="ECO:0007669"/>
    <property type="project" value="UniProtKB-KW"/>
</dbReference>
<reference evidence="10 11" key="1">
    <citation type="submission" date="2016-11" db="EMBL/GenBank/DDBJ databases">
        <authorList>
            <person name="Jaros S."/>
            <person name="Januszkiewicz K."/>
            <person name="Wedrychowicz H."/>
        </authorList>
    </citation>
    <scope>NUCLEOTIDE SEQUENCE [LARGE SCALE GENOMIC DNA]</scope>
    <source>
        <strain evidence="10 11">DSM 16917</strain>
    </source>
</reference>
<dbReference type="STRING" id="299255.SAMN02745129_4071"/>
<dbReference type="GO" id="GO:0006260">
    <property type="term" value="P:DNA replication"/>
    <property type="evidence" value="ECO:0007669"/>
    <property type="project" value="UniProtKB-KW"/>
</dbReference>
<evidence type="ECO:0000256" key="3">
    <source>
        <dbReference type="ARBA" id="ARBA00013365"/>
    </source>
</evidence>
<dbReference type="GO" id="GO:0004519">
    <property type="term" value="F:endonuclease activity"/>
    <property type="evidence" value="ECO:0007669"/>
    <property type="project" value="UniProtKB-KW"/>
</dbReference>
<dbReference type="SUPFAM" id="SSF56300">
    <property type="entry name" value="Metallo-dependent phosphatases"/>
    <property type="match status" value="1"/>
</dbReference>
<dbReference type="InterPro" id="IPR050535">
    <property type="entry name" value="DNA_Repair-Maintenance_Comp"/>
</dbReference>
<dbReference type="PANTHER" id="PTHR30337">
    <property type="entry name" value="COMPONENT OF ATP-DEPENDENT DSDNA EXONUCLEASE"/>
    <property type="match status" value="1"/>
</dbReference>
<dbReference type="CDD" id="cd00840">
    <property type="entry name" value="MPP_Mre11_N"/>
    <property type="match status" value="1"/>
</dbReference>
<dbReference type="OrthoDB" id="9773856at2"/>
<evidence type="ECO:0000256" key="4">
    <source>
        <dbReference type="ARBA" id="ARBA00022722"/>
    </source>
</evidence>
<keyword evidence="7" id="KW-0233">DNA recombination</keyword>
<feature type="domain" description="Calcineurin-like phosphoesterase" evidence="8">
    <location>
        <begin position="1"/>
        <end position="231"/>
    </location>
</feature>
<evidence type="ECO:0000256" key="2">
    <source>
        <dbReference type="ARBA" id="ARBA00011322"/>
    </source>
</evidence>
<comment type="subunit">
    <text evidence="2 7">Heterodimer of SbcC and SbcD.</text>
</comment>
<keyword evidence="5 7" id="KW-0378">Hydrolase</keyword>
<sequence length="407" mass="44923">MHILHTSDWHLGQVFYGKSRAAEHRAFLDWLLQQVDQHQVDALIVAGDLFDTGTPPSYARAIYNEFVVALASRTCQLVLLGGNHDSVAMLNESKPLLNKLGATLVAGAREDLTEQVMWVRNTEGDPIGQICAVPYLRPRDIQRSEAEQSGEQKQRSLQQAIAEHYQGVIELARSQQREQGLTLPLVATGHLTTVGASSSESVRDLYIGTLDAFPAAAFPEVDYLALGHIHRSQTVAGQDHLRYCGSPIALSFDELGKAKEVLLVELGAGQPAQVTALKVPSFQPMAMLKGDLAAVERQLSELESDSDQGPVWLDIEVVSDDYLSDLQARVMALVEGLEVEVLLVRRARADRSATLQAEVENETLAELSVQQVFERRLALETLSEAQQQRLQQRFDQVAEILAEEQSE</sequence>
<dbReference type="Gene3D" id="3.30.160.720">
    <property type="match status" value="1"/>
</dbReference>
<dbReference type="InterPro" id="IPR004593">
    <property type="entry name" value="SbcD"/>
</dbReference>
<dbReference type="GO" id="GO:0008408">
    <property type="term" value="F:3'-5' exonuclease activity"/>
    <property type="evidence" value="ECO:0007669"/>
    <property type="project" value="InterPro"/>
</dbReference>
<evidence type="ECO:0000256" key="7">
    <source>
        <dbReference type="RuleBase" id="RU363069"/>
    </source>
</evidence>
<organism evidence="10 11">
    <name type="scientific">Ferrimonas marina</name>
    <dbReference type="NCBI Taxonomy" id="299255"/>
    <lineage>
        <taxon>Bacteria</taxon>
        <taxon>Pseudomonadati</taxon>
        <taxon>Pseudomonadota</taxon>
        <taxon>Gammaproteobacteria</taxon>
        <taxon>Alteromonadales</taxon>
        <taxon>Ferrimonadaceae</taxon>
        <taxon>Ferrimonas</taxon>
    </lineage>
</organism>
<evidence type="ECO:0000256" key="5">
    <source>
        <dbReference type="ARBA" id="ARBA00022801"/>
    </source>
</evidence>
<comment type="function">
    <text evidence="7">SbcCD cleaves DNA hairpin structures. These structures can inhibit DNA replication and are intermediates in certain DNA recombination reactions. The complex acts as a 3'-&gt;5' double strand exonuclease that can open hairpins. It also has a 5' single-strand endonuclease activity.</text>
</comment>
<evidence type="ECO:0000259" key="9">
    <source>
        <dbReference type="Pfam" id="PF12320"/>
    </source>
</evidence>
<dbReference type="InterPro" id="IPR041796">
    <property type="entry name" value="Mre11_N"/>
</dbReference>
<dbReference type="InterPro" id="IPR026843">
    <property type="entry name" value="SbcD_C"/>
</dbReference>
<dbReference type="Gene3D" id="3.60.21.10">
    <property type="match status" value="1"/>
</dbReference>
<dbReference type="InterPro" id="IPR004843">
    <property type="entry name" value="Calcineurin-like_PHP"/>
</dbReference>
<accession>A0A1M5YC28</accession>
<dbReference type="PANTHER" id="PTHR30337:SF0">
    <property type="entry name" value="NUCLEASE SBCCD SUBUNIT D"/>
    <property type="match status" value="1"/>
</dbReference>
<feature type="domain" description="Nuclease SbcCD subunit D C-terminal" evidence="9">
    <location>
        <begin position="282"/>
        <end position="380"/>
    </location>
</feature>
<protein>
    <recommendedName>
        <fullName evidence="3 7">Nuclease SbcCD subunit D</fullName>
    </recommendedName>
</protein>
<keyword evidence="4 7" id="KW-0540">Nuclease</keyword>
<gene>
    <name evidence="7" type="primary">sbcD</name>
    <name evidence="10" type="ORF">SAMN02745129_4071</name>
</gene>
<dbReference type="NCBIfam" id="TIGR00619">
    <property type="entry name" value="sbcd"/>
    <property type="match status" value="1"/>
</dbReference>
<dbReference type="EMBL" id="FQXG01000007">
    <property type="protein sequence ID" value="SHI09630.1"/>
    <property type="molecule type" value="Genomic_DNA"/>
</dbReference>
<evidence type="ECO:0000256" key="1">
    <source>
        <dbReference type="ARBA" id="ARBA00010555"/>
    </source>
</evidence>
<evidence type="ECO:0000313" key="11">
    <source>
        <dbReference type="Proteomes" id="UP000184268"/>
    </source>
</evidence>
<proteinExistence type="inferred from homology"/>
<dbReference type="AlphaFoldDB" id="A0A1M5YC28"/>